<evidence type="ECO:0000259" key="1">
    <source>
        <dbReference type="Pfam" id="PF12937"/>
    </source>
</evidence>
<dbReference type="AlphaFoldDB" id="A0A8H7DG46"/>
<dbReference type="Proteomes" id="UP000623467">
    <property type="component" value="Unassembled WGS sequence"/>
</dbReference>
<gene>
    <name evidence="2" type="ORF">MSAN_00519800</name>
</gene>
<dbReference type="Pfam" id="PF12937">
    <property type="entry name" value="F-box-like"/>
    <property type="match status" value="1"/>
</dbReference>
<sequence length="432" mass="49342">MPLASITDLPNELLAHIFGEPTLPDESLYFLALLCRRLHLIALSIYFSRHGINLEKGSAFITLDRDRLDPLPGLQICTFIPAMEHVSCIFPRQSWVITRPFIRQIKRLHAFFSRLYSVETVVLDLDSFMHPYSWSSLLGTGEELREWVREYGALLSCIVQRGCRSLTVINGGVMREKYQISLGFTMRRVMALAIARLFSLNGFRVHVSARSGLRLLPLQSSDHASRLTSLHLQSATLLTPSRIAWTLSVLHQSPITSLTIFMSRILAGRQMWRRFLTLVASAAPYLTTLLLLHVDPWFMKHALGFVARLHKLIHLILDFPPNLIPLQPTCRFTCSLKHLVTLRAPPHHRRPSPRQWRLAPVDSDPCSGVERPHRLKYHHTYPSSFLHCGYPPQTQPFSADLLIPTHRAPEIRISACFRTDFSASARHIFDCD</sequence>
<accession>A0A8H7DG46</accession>
<keyword evidence="3" id="KW-1185">Reference proteome</keyword>
<feature type="domain" description="F-box" evidence="1">
    <location>
        <begin position="6"/>
        <end position="46"/>
    </location>
</feature>
<dbReference type="OrthoDB" id="3054030at2759"/>
<name>A0A8H7DG46_9AGAR</name>
<proteinExistence type="predicted"/>
<reference evidence="2" key="1">
    <citation type="submission" date="2020-05" db="EMBL/GenBank/DDBJ databases">
        <title>Mycena genomes resolve the evolution of fungal bioluminescence.</title>
        <authorList>
            <person name="Tsai I.J."/>
        </authorList>
    </citation>
    <scope>NUCLEOTIDE SEQUENCE</scope>
    <source>
        <strain evidence="2">160909Yilan</strain>
    </source>
</reference>
<comment type="caution">
    <text evidence="2">The sequence shown here is derived from an EMBL/GenBank/DDBJ whole genome shotgun (WGS) entry which is preliminary data.</text>
</comment>
<evidence type="ECO:0000313" key="2">
    <source>
        <dbReference type="EMBL" id="KAF7373120.1"/>
    </source>
</evidence>
<dbReference type="InterPro" id="IPR001810">
    <property type="entry name" value="F-box_dom"/>
</dbReference>
<dbReference type="EMBL" id="JACAZH010000003">
    <property type="protein sequence ID" value="KAF7373120.1"/>
    <property type="molecule type" value="Genomic_DNA"/>
</dbReference>
<evidence type="ECO:0000313" key="3">
    <source>
        <dbReference type="Proteomes" id="UP000623467"/>
    </source>
</evidence>
<organism evidence="2 3">
    <name type="scientific">Mycena sanguinolenta</name>
    <dbReference type="NCBI Taxonomy" id="230812"/>
    <lineage>
        <taxon>Eukaryota</taxon>
        <taxon>Fungi</taxon>
        <taxon>Dikarya</taxon>
        <taxon>Basidiomycota</taxon>
        <taxon>Agaricomycotina</taxon>
        <taxon>Agaricomycetes</taxon>
        <taxon>Agaricomycetidae</taxon>
        <taxon>Agaricales</taxon>
        <taxon>Marasmiineae</taxon>
        <taxon>Mycenaceae</taxon>
        <taxon>Mycena</taxon>
    </lineage>
</organism>
<protein>
    <recommendedName>
        <fullName evidence="1">F-box domain-containing protein</fullName>
    </recommendedName>
</protein>